<evidence type="ECO:0000313" key="3">
    <source>
        <dbReference type="EMBL" id="CBI42063.1"/>
    </source>
</evidence>
<dbReference type="InterPro" id="IPR011010">
    <property type="entry name" value="DNA_brk_join_enz"/>
</dbReference>
<organism evidence="3 4">
    <name type="scientific">Bacillus amyloliquefaciens (strain ATCC 23350 / DSM 7 / BCRC 11601 / CCUG 28519 / NBRC 15535 / NRRL B-14393 / F)</name>
    <dbReference type="NCBI Taxonomy" id="692420"/>
    <lineage>
        <taxon>Bacteria</taxon>
        <taxon>Bacillati</taxon>
        <taxon>Bacillota</taxon>
        <taxon>Bacilli</taxon>
        <taxon>Bacillales</taxon>
        <taxon>Bacillaceae</taxon>
        <taxon>Bacillus</taxon>
        <taxon>Bacillus amyloliquefaciens group</taxon>
    </lineage>
</organism>
<reference evidence="4" key="2">
    <citation type="journal article" date="2011" name="J. Biotechnol.">
        <title>Genome sequence of B. amyloliquefaciens type strain DSM7(T) reveals differences to plant-associated B. amyloliquefaciens FZB42.</title>
        <authorList>
            <person name="Ruckert C."/>
            <person name="Blom J."/>
            <person name="Chen X."/>
            <person name="Reva O."/>
            <person name="Borriss R."/>
        </authorList>
    </citation>
    <scope>NUCLEOTIDE SEQUENCE [LARGE SCALE GENOMIC DNA]</scope>
    <source>
        <strain evidence="4">DSM 7</strain>
    </source>
</reference>
<dbReference type="AlphaFoldDB" id="A0A9P1JF72"/>
<evidence type="ECO:0000313" key="4">
    <source>
        <dbReference type="Proteomes" id="UP000006562"/>
    </source>
</evidence>
<keyword evidence="1" id="KW-0233">DNA recombination</keyword>
<dbReference type="PANTHER" id="PTHR30349:SF82">
    <property type="entry name" value="INTEGRASE_RECOMBINASE YOEC-RELATED"/>
    <property type="match status" value="1"/>
</dbReference>
<dbReference type="SUPFAM" id="SSF56349">
    <property type="entry name" value="DNA breaking-rejoining enzymes"/>
    <property type="match status" value="1"/>
</dbReference>
<proteinExistence type="predicted"/>
<dbReference type="InterPro" id="IPR013762">
    <property type="entry name" value="Integrase-like_cat_sf"/>
</dbReference>
<dbReference type="GO" id="GO:0003677">
    <property type="term" value="F:DNA binding"/>
    <property type="evidence" value="ECO:0007669"/>
    <property type="project" value="InterPro"/>
</dbReference>
<sequence length="182" mass="20394">MNEVQPIREKRQINAIKKALRGRDLLLFTLGINSGLRISDILALKVGDVRGKDFVAITEGKTKKSKRFFFNAAIKKAVADLIPTEANDDDWLFPSRKGSKAITRVRAYGILNEAVERAGLSEKLGTIGCHSLRKTFGYHAYKNGTDLTLLQSIFNHSKQSVTLRYIGINQDRIDEVYANVNL</sequence>
<dbReference type="Gene3D" id="1.10.443.10">
    <property type="entry name" value="Intergrase catalytic core"/>
    <property type="match status" value="1"/>
</dbReference>
<feature type="domain" description="Tyr recombinase" evidence="2">
    <location>
        <begin position="2"/>
        <end position="178"/>
    </location>
</feature>
<dbReference type="Proteomes" id="UP000006562">
    <property type="component" value="Chromosome"/>
</dbReference>
<dbReference type="KEGG" id="bao:BAMF_0937"/>
<protein>
    <submittedName>
        <fullName evidence="3">Tyrosine recombinase xerD</fullName>
    </submittedName>
</protein>
<evidence type="ECO:0000256" key="1">
    <source>
        <dbReference type="ARBA" id="ARBA00023172"/>
    </source>
</evidence>
<dbReference type="GO" id="GO:0015074">
    <property type="term" value="P:DNA integration"/>
    <property type="evidence" value="ECO:0007669"/>
    <property type="project" value="InterPro"/>
</dbReference>
<dbReference type="PANTHER" id="PTHR30349">
    <property type="entry name" value="PHAGE INTEGRASE-RELATED"/>
    <property type="match status" value="1"/>
</dbReference>
<dbReference type="EMBL" id="FN597644">
    <property type="protein sequence ID" value="CBI42063.1"/>
    <property type="molecule type" value="Genomic_DNA"/>
</dbReference>
<dbReference type="Pfam" id="PF00589">
    <property type="entry name" value="Phage_integrase"/>
    <property type="match status" value="1"/>
</dbReference>
<dbReference type="GO" id="GO:0006310">
    <property type="term" value="P:DNA recombination"/>
    <property type="evidence" value="ECO:0007669"/>
    <property type="project" value="UniProtKB-KW"/>
</dbReference>
<dbReference type="InterPro" id="IPR002104">
    <property type="entry name" value="Integrase_catalytic"/>
</dbReference>
<name>A0A9P1JF72_BACAS</name>
<dbReference type="InterPro" id="IPR050090">
    <property type="entry name" value="Tyrosine_recombinase_XerCD"/>
</dbReference>
<accession>A0A9P1JF72</accession>
<dbReference type="PROSITE" id="PS51898">
    <property type="entry name" value="TYR_RECOMBINASE"/>
    <property type="match status" value="1"/>
</dbReference>
<evidence type="ECO:0000259" key="2">
    <source>
        <dbReference type="PROSITE" id="PS51898"/>
    </source>
</evidence>
<reference evidence="3 4" key="1">
    <citation type="journal article" date="2011" name="Int. J. Syst. Evol. Microbiol.">
        <title>Relationship of Bacillus amyloliquefaciens clades associated with strains DSM 7T and FZB42T: a proposal for Bacillus amyloliquefaciens subsp. amyloliquefaciens subsp. nov. and Bacillus amyloliquefaciens subsp. plantarum subsp. nov. based on complete genome sequence comparisons.</title>
        <authorList>
            <person name="Borriss R."/>
            <person name="Chen X.H."/>
            <person name="Rueckert C."/>
            <person name="Blom J."/>
            <person name="Becker A."/>
            <person name="Baumgarth B."/>
            <person name="Fan B."/>
            <person name="Pukall R."/>
            <person name="Schumann P."/>
            <person name="Sproer C."/>
            <person name="Junge H."/>
            <person name="Vater J."/>
            <person name="Puhler A."/>
            <person name="Klenk H.P."/>
        </authorList>
    </citation>
    <scope>NUCLEOTIDE SEQUENCE [LARGE SCALE GENOMIC DNA]</scope>
    <source>
        <strain evidence="4">DSM 7</strain>
    </source>
</reference>
<dbReference type="RefSeq" id="WP_013351558.1">
    <property type="nucleotide sequence ID" value="NC_014551.1"/>
</dbReference>
<keyword evidence="4" id="KW-1185">Reference proteome</keyword>
<gene>
    <name evidence="3" type="primary">xerD</name>
    <name evidence="3" type="ordered locus">BAMF_0937</name>
</gene>
<dbReference type="CDD" id="cd01192">
    <property type="entry name" value="INT_C_like_3"/>
    <property type="match status" value="1"/>
</dbReference>